<proteinExistence type="inferred from homology"/>
<evidence type="ECO:0000256" key="7">
    <source>
        <dbReference type="PIRSR" id="PIRSR602401-1"/>
    </source>
</evidence>
<keyword evidence="4" id="KW-0560">Oxidoreductase</keyword>
<dbReference type="InterPro" id="IPR002401">
    <property type="entry name" value="Cyt_P450_E_grp-I"/>
</dbReference>
<dbReference type="OrthoDB" id="1470350at2759"/>
<evidence type="ECO:0000313" key="9">
    <source>
        <dbReference type="EMBL" id="KAF4622726.1"/>
    </source>
</evidence>
<dbReference type="PRINTS" id="PR00463">
    <property type="entry name" value="EP450I"/>
</dbReference>
<evidence type="ECO:0000256" key="8">
    <source>
        <dbReference type="SAM" id="Coils"/>
    </source>
</evidence>
<evidence type="ECO:0000313" key="10">
    <source>
        <dbReference type="Proteomes" id="UP000566819"/>
    </source>
</evidence>
<keyword evidence="8" id="KW-0175">Coiled coil</keyword>
<dbReference type="GO" id="GO:0005506">
    <property type="term" value="F:iron ion binding"/>
    <property type="evidence" value="ECO:0007669"/>
    <property type="project" value="InterPro"/>
</dbReference>
<name>A0A8H4R4P4_9HELO</name>
<sequence length="1099" mass="123372">MATQLPHRFVNRVPSLLLSRMVDDVVPCVDAHSQASTTVMDKAMVAESNRIAQVWRIWKLGYEPFEEAGADTFILATPSGNMLWSSDNAIIHDLFRQHPQVDAPVEFLKFWNVWGPTLASVQGNEWKAHRRAVTAGFGPVMNRTVWEETQHQTETLATHWIEKHGAAVPVVRYWTSRLALHIISSGFFGMRVEWDDDGTTKPLPPGHQITLDTALPKLIECLSIFFMVPTALLGRLPGKKFKDTYQSFTETTKYLEEFRAGVLNNIEAVSAKTNKTILESVVLSGADTEVTGKDPLPKEKYQQRMQKELDDQLGGRPMNEWTLEKDYPALEQGYVGAIQKEVLYVFNPASFIMRKALRPVILVDSHGQSHQIPENTLTLINNAGAARNPSNWDKPKVPPERSAALSDSPALYINPDRWLDGYDNSKSKNPDIASWTAFGAGGRLCPGRGFAQVELTSAMATLFKFYSLELVVEEKTKHECNGNEKLAWERARDKAIKMMYDDIEANITIGIHKDIPIRIDAQYILAATLTRKSSVLHSFGFAISITAEKYRKCKGFGAKGGGIAVSILLVNFIENADSVDRFHFMSTHWMLLQDLLVPLLRKLPLEWTESWLPLAIFSGTWRAGYDPFDRLKQDSFMVVSPGGNTLWTCDPETIDEVSTRRHDFQKSTEILGLLDNYGPTITASEGETAHIFRKIAAPVFSERNHDLVWSEALSQTRMMLNKWNEEGQIIHHLGKDAGTLALHVLCKVLFDKDLEWVEDGRDIPAGHTLTFKDAIRVAYKYNLVLFVTPKFLLNHSPLPMHKRAKEGYREWRKYMEELRDEAAVALREQSKESDKFVHQFVRAGTPGLQDPDLSIPADAVLGNIFLFVLAGHESSAVTLWNSVTMLACKPQFQKALQNDIDTILNGKAADDLQYPTDYVRLMSGHVGALMKETLRQYPISTFLPKTNPDRHQVFTSGGNSYILPPDTLIILNACAAHRNPKIWSESWQKAMDERPYPVSSFDPELWLPAAEGTKPRFNPPSGAYFPFAEGQRSCMGKVFAQVEFCATIVGILSKYNVTLANGPGNVAALQEAEQALSAGMGFEMGLKMKHPVRLRISAR</sequence>
<organism evidence="9 10">
    <name type="scientific">Cudoniella acicularis</name>
    <dbReference type="NCBI Taxonomy" id="354080"/>
    <lineage>
        <taxon>Eukaryota</taxon>
        <taxon>Fungi</taxon>
        <taxon>Dikarya</taxon>
        <taxon>Ascomycota</taxon>
        <taxon>Pezizomycotina</taxon>
        <taxon>Leotiomycetes</taxon>
        <taxon>Helotiales</taxon>
        <taxon>Tricladiaceae</taxon>
        <taxon>Cudoniella</taxon>
    </lineage>
</organism>
<evidence type="ECO:0000256" key="4">
    <source>
        <dbReference type="ARBA" id="ARBA00023002"/>
    </source>
</evidence>
<dbReference type="GO" id="GO:0020037">
    <property type="term" value="F:heme binding"/>
    <property type="evidence" value="ECO:0007669"/>
    <property type="project" value="InterPro"/>
</dbReference>
<dbReference type="PANTHER" id="PTHR24291">
    <property type="entry name" value="CYTOCHROME P450 FAMILY 4"/>
    <property type="match status" value="1"/>
</dbReference>
<keyword evidence="10" id="KW-1185">Reference proteome</keyword>
<dbReference type="InterPro" id="IPR017972">
    <property type="entry name" value="Cyt_P450_CS"/>
</dbReference>
<keyword evidence="5 7" id="KW-0408">Iron</keyword>
<evidence type="ECO:0000256" key="6">
    <source>
        <dbReference type="ARBA" id="ARBA00023033"/>
    </source>
</evidence>
<dbReference type="GO" id="GO:0004497">
    <property type="term" value="F:monooxygenase activity"/>
    <property type="evidence" value="ECO:0007669"/>
    <property type="project" value="UniProtKB-KW"/>
</dbReference>
<reference evidence="9 10" key="1">
    <citation type="submission" date="2020-03" db="EMBL/GenBank/DDBJ databases">
        <title>Draft Genome Sequence of Cudoniella acicularis.</title>
        <authorList>
            <person name="Buettner E."/>
            <person name="Kellner H."/>
        </authorList>
    </citation>
    <scope>NUCLEOTIDE SEQUENCE [LARGE SCALE GENOMIC DNA]</scope>
    <source>
        <strain evidence="9 10">DSM 108380</strain>
    </source>
</reference>
<gene>
    <name evidence="9" type="ORF">G7Y89_g14302</name>
</gene>
<evidence type="ECO:0000256" key="3">
    <source>
        <dbReference type="ARBA" id="ARBA00022723"/>
    </source>
</evidence>
<comment type="caution">
    <text evidence="9">The sequence shown here is derived from an EMBL/GenBank/DDBJ whole genome shotgun (WGS) entry which is preliminary data.</text>
</comment>
<dbReference type="SUPFAM" id="SSF48264">
    <property type="entry name" value="Cytochrome P450"/>
    <property type="match status" value="2"/>
</dbReference>
<feature type="binding site" description="axial binding residue" evidence="7">
    <location>
        <position position="1034"/>
    </location>
    <ligand>
        <name>heme</name>
        <dbReference type="ChEBI" id="CHEBI:30413"/>
    </ligand>
    <ligandPart>
        <name>Fe</name>
        <dbReference type="ChEBI" id="CHEBI:18248"/>
    </ligandPart>
</feature>
<dbReference type="PANTHER" id="PTHR24291:SF50">
    <property type="entry name" value="BIFUNCTIONAL ALBAFLAVENONE MONOOXYGENASE_TERPENE SYNTHASE"/>
    <property type="match status" value="1"/>
</dbReference>
<keyword evidence="6" id="KW-0503">Monooxygenase</keyword>
<dbReference type="PRINTS" id="PR00385">
    <property type="entry name" value="P450"/>
</dbReference>
<keyword evidence="3 7" id="KW-0479">Metal-binding</keyword>
<evidence type="ECO:0008006" key="11">
    <source>
        <dbReference type="Google" id="ProtNLM"/>
    </source>
</evidence>
<dbReference type="EMBL" id="JAAMPI010001852">
    <property type="protein sequence ID" value="KAF4622726.1"/>
    <property type="molecule type" value="Genomic_DNA"/>
</dbReference>
<dbReference type="AlphaFoldDB" id="A0A8H4R4P4"/>
<dbReference type="Gene3D" id="1.10.630.10">
    <property type="entry name" value="Cytochrome P450"/>
    <property type="match status" value="3"/>
</dbReference>
<accession>A0A8H4R4P4</accession>
<evidence type="ECO:0000256" key="5">
    <source>
        <dbReference type="ARBA" id="ARBA00023004"/>
    </source>
</evidence>
<comment type="cofactor">
    <cofactor evidence="7">
        <name>heme</name>
        <dbReference type="ChEBI" id="CHEBI:30413"/>
    </cofactor>
</comment>
<comment type="similarity">
    <text evidence="1">Belongs to the cytochrome P450 family.</text>
</comment>
<dbReference type="Proteomes" id="UP000566819">
    <property type="component" value="Unassembled WGS sequence"/>
</dbReference>
<protein>
    <recommendedName>
        <fullName evidence="11">Cytochrome P450</fullName>
    </recommendedName>
</protein>
<dbReference type="InterPro" id="IPR036396">
    <property type="entry name" value="Cyt_P450_sf"/>
</dbReference>
<evidence type="ECO:0000256" key="2">
    <source>
        <dbReference type="ARBA" id="ARBA00022617"/>
    </source>
</evidence>
<keyword evidence="2 7" id="KW-0349">Heme</keyword>
<dbReference type="InterPro" id="IPR050196">
    <property type="entry name" value="Cytochrome_P450_Monoox"/>
</dbReference>
<dbReference type="Pfam" id="PF00067">
    <property type="entry name" value="p450"/>
    <property type="match status" value="2"/>
</dbReference>
<feature type="coiled-coil region" evidence="8">
    <location>
        <begin position="801"/>
        <end position="835"/>
    </location>
</feature>
<dbReference type="GO" id="GO:0016705">
    <property type="term" value="F:oxidoreductase activity, acting on paired donors, with incorporation or reduction of molecular oxygen"/>
    <property type="evidence" value="ECO:0007669"/>
    <property type="project" value="InterPro"/>
</dbReference>
<evidence type="ECO:0000256" key="1">
    <source>
        <dbReference type="ARBA" id="ARBA00010617"/>
    </source>
</evidence>
<dbReference type="PROSITE" id="PS00086">
    <property type="entry name" value="CYTOCHROME_P450"/>
    <property type="match status" value="1"/>
</dbReference>
<dbReference type="InterPro" id="IPR001128">
    <property type="entry name" value="Cyt_P450"/>
</dbReference>